<sequence length="444" mass="49983">MDKSVFAERLGRAAERARDYARMLIVEPLPDSIRFDVELNCSHDGKPLHPDERVYPEDPERIPASSRSRLTREEVVELLWREGAVPRWINLNVTREGGEHTLIDLACCGRFTANEQLLYHKHQGYPPFQALSPPLPSSYEDEKGGRFSLYWHSRVSSQRELATVRERSMHVEILALSGSDLDDEALEAFARAPLPALRHLRLEKTRVQGPGLRPFADLPLSSLSWQADPGLPIDLRVLERFSRLEELEVEVQSSPLGGGSTFSVPRGLRSLHLRVPAFADLGALSSLDSLEGLDLAGSSVKSLEGLTRFRRLDTLQLQRTAVEDEDLRALVGLTRLGTLGLNETAVSDAGLAHLRKLPALRYLELDKTRVSDRGLKHLSRLRLKAVHLRGTQVTEEGVAWLRRECPRLRIFSAFEQYTFPEPGTWGLEGHVRRLWSLLTRGCVA</sequence>
<organism evidence="1 2">
    <name type="scientific">Pyxidicoccus fallax</name>
    <dbReference type="NCBI Taxonomy" id="394095"/>
    <lineage>
        <taxon>Bacteria</taxon>
        <taxon>Pseudomonadati</taxon>
        <taxon>Myxococcota</taxon>
        <taxon>Myxococcia</taxon>
        <taxon>Myxococcales</taxon>
        <taxon>Cystobacterineae</taxon>
        <taxon>Myxococcaceae</taxon>
        <taxon>Pyxidicoccus</taxon>
    </lineage>
</organism>
<dbReference type="Pfam" id="PF13516">
    <property type="entry name" value="LRR_6"/>
    <property type="match status" value="1"/>
</dbReference>
<evidence type="ECO:0000313" key="1">
    <source>
        <dbReference type="EMBL" id="NMO15708.1"/>
    </source>
</evidence>
<dbReference type="Gene3D" id="3.80.10.10">
    <property type="entry name" value="Ribonuclease Inhibitor"/>
    <property type="match status" value="2"/>
</dbReference>
<dbReference type="PANTHER" id="PTHR13318">
    <property type="entry name" value="PARTNER OF PAIRED, ISOFORM B-RELATED"/>
    <property type="match status" value="1"/>
</dbReference>
<accession>A0A848LH90</accession>
<reference evidence="1 2" key="1">
    <citation type="submission" date="2020-04" db="EMBL/GenBank/DDBJ databases">
        <title>Draft genome of Pyxidicoccus fallax type strain.</title>
        <authorList>
            <person name="Whitworth D.E."/>
        </authorList>
    </citation>
    <scope>NUCLEOTIDE SEQUENCE [LARGE SCALE GENOMIC DNA]</scope>
    <source>
        <strain evidence="1 2">DSM 14698</strain>
    </source>
</reference>
<dbReference type="EMBL" id="JABBJJ010000045">
    <property type="protein sequence ID" value="NMO15708.1"/>
    <property type="molecule type" value="Genomic_DNA"/>
</dbReference>
<dbReference type="AlphaFoldDB" id="A0A848LH90"/>
<dbReference type="InterPro" id="IPR001611">
    <property type="entry name" value="Leu-rich_rpt"/>
</dbReference>
<dbReference type="RefSeq" id="WP_169344991.1">
    <property type="nucleotide sequence ID" value="NZ_JABBJJ010000045.1"/>
</dbReference>
<dbReference type="GO" id="GO:0019005">
    <property type="term" value="C:SCF ubiquitin ligase complex"/>
    <property type="evidence" value="ECO:0007669"/>
    <property type="project" value="TreeGrafter"/>
</dbReference>
<dbReference type="GO" id="GO:0031146">
    <property type="term" value="P:SCF-dependent proteasomal ubiquitin-dependent protein catabolic process"/>
    <property type="evidence" value="ECO:0007669"/>
    <property type="project" value="TreeGrafter"/>
</dbReference>
<dbReference type="SUPFAM" id="SSF52047">
    <property type="entry name" value="RNI-like"/>
    <property type="match status" value="1"/>
</dbReference>
<protein>
    <submittedName>
        <fullName evidence="1">Uncharacterized protein</fullName>
    </submittedName>
</protein>
<name>A0A848LH90_9BACT</name>
<dbReference type="InterPro" id="IPR032675">
    <property type="entry name" value="LRR_dom_sf"/>
</dbReference>
<gene>
    <name evidence="1" type="ORF">HG543_12715</name>
</gene>
<evidence type="ECO:0000313" key="2">
    <source>
        <dbReference type="Proteomes" id="UP000518300"/>
    </source>
</evidence>
<comment type="caution">
    <text evidence="1">The sequence shown here is derived from an EMBL/GenBank/DDBJ whole genome shotgun (WGS) entry which is preliminary data.</text>
</comment>
<proteinExistence type="predicted"/>
<dbReference type="Proteomes" id="UP000518300">
    <property type="component" value="Unassembled WGS sequence"/>
</dbReference>
<keyword evidence="2" id="KW-1185">Reference proteome</keyword>